<dbReference type="Proteomes" id="UP000814033">
    <property type="component" value="Unassembled WGS sequence"/>
</dbReference>
<comment type="caution">
    <text evidence="1">The sequence shown here is derived from an EMBL/GenBank/DDBJ whole genome shotgun (WGS) entry which is preliminary data.</text>
</comment>
<sequence>MSILLPLAYSFLTLSAIGSPVANLTTSTSDLTSSTGSSLACSSSDPCRTLSNIIWSCLATIFACIWKAVHRNVPKFQDPKQSWFRRKLDRVVEAGKIVAVTLFLPEWVLSCAVRQHLHASRLGRELENARGSAKEAWDKKKRMRLVSEDEGVERSACTGLGHNEKSSISRHMADPGAGSEVDIPAIAFGRDEGGLESAGHADNIPLMPTGVESSEHTLGNVSENVPQVLIEERLGRLDGKWTSRHGYFIIMGGFHFYDAGQPVHPLSSEDVIRLVAAGELIPPTDAEIEALGQGDALSKGLAVVQTLWFIIQFVARRSSGLLVTELEVVTLAYTMITVAMYVVWWDKPQNVNAALRVAKSSSSGLPPKKPVPGGSWMFHYANGDEDQLVDMATRDSVPTFYSGPSGPGRTSPGVIAFVTFVYATVGFGSFHFISWSSSTFPSPAERIIWRVCSVIIVVLPLLGWGCFQFPAMIRYRGSQGQLMRDLIMMVNKPNIMFPGWVDDSIAIVQTAGLAICIFGYIVTRLILLVLSFITLRSLPALAFATVSWTDSVLHWH</sequence>
<organism evidence="1 2">
    <name type="scientific">Auriscalpium vulgare</name>
    <dbReference type="NCBI Taxonomy" id="40419"/>
    <lineage>
        <taxon>Eukaryota</taxon>
        <taxon>Fungi</taxon>
        <taxon>Dikarya</taxon>
        <taxon>Basidiomycota</taxon>
        <taxon>Agaricomycotina</taxon>
        <taxon>Agaricomycetes</taxon>
        <taxon>Russulales</taxon>
        <taxon>Auriscalpiaceae</taxon>
        <taxon>Auriscalpium</taxon>
    </lineage>
</organism>
<name>A0ACB8RXT2_9AGAM</name>
<evidence type="ECO:0000313" key="1">
    <source>
        <dbReference type="EMBL" id="KAI0048988.1"/>
    </source>
</evidence>
<keyword evidence="2" id="KW-1185">Reference proteome</keyword>
<reference evidence="1" key="2">
    <citation type="journal article" date="2022" name="New Phytol.">
        <title>Evolutionary transition to the ectomycorrhizal habit in the genomes of a hyperdiverse lineage of mushroom-forming fungi.</title>
        <authorList>
            <person name="Looney B."/>
            <person name="Miyauchi S."/>
            <person name="Morin E."/>
            <person name="Drula E."/>
            <person name="Courty P.E."/>
            <person name="Kohler A."/>
            <person name="Kuo A."/>
            <person name="LaButti K."/>
            <person name="Pangilinan J."/>
            <person name="Lipzen A."/>
            <person name="Riley R."/>
            <person name="Andreopoulos W."/>
            <person name="He G."/>
            <person name="Johnson J."/>
            <person name="Nolan M."/>
            <person name="Tritt A."/>
            <person name="Barry K.W."/>
            <person name="Grigoriev I.V."/>
            <person name="Nagy L.G."/>
            <person name="Hibbett D."/>
            <person name="Henrissat B."/>
            <person name="Matheny P.B."/>
            <person name="Labbe J."/>
            <person name="Martin F.M."/>
        </authorList>
    </citation>
    <scope>NUCLEOTIDE SEQUENCE</scope>
    <source>
        <strain evidence="1">FP105234-sp</strain>
    </source>
</reference>
<evidence type="ECO:0000313" key="2">
    <source>
        <dbReference type="Proteomes" id="UP000814033"/>
    </source>
</evidence>
<proteinExistence type="predicted"/>
<dbReference type="EMBL" id="MU275879">
    <property type="protein sequence ID" value="KAI0048988.1"/>
    <property type="molecule type" value="Genomic_DNA"/>
</dbReference>
<protein>
    <submittedName>
        <fullName evidence="1">Uncharacterized protein</fullName>
    </submittedName>
</protein>
<accession>A0ACB8RXT2</accession>
<gene>
    <name evidence="1" type="ORF">FA95DRAFT_1604798</name>
</gene>
<reference evidence="1" key="1">
    <citation type="submission" date="2021-02" db="EMBL/GenBank/DDBJ databases">
        <authorList>
            <consortium name="DOE Joint Genome Institute"/>
            <person name="Ahrendt S."/>
            <person name="Looney B.P."/>
            <person name="Miyauchi S."/>
            <person name="Morin E."/>
            <person name="Drula E."/>
            <person name="Courty P.E."/>
            <person name="Chicoki N."/>
            <person name="Fauchery L."/>
            <person name="Kohler A."/>
            <person name="Kuo A."/>
            <person name="Labutti K."/>
            <person name="Pangilinan J."/>
            <person name="Lipzen A."/>
            <person name="Riley R."/>
            <person name="Andreopoulos W."/>
            <person name="He G."/>
            <person name="Johnson J."/>
            <person name="Barry K.W."/>
            <person name="Grigoriev I.V."/>
            <person name="Nagy L."/>
            <person name="Hibbett D."/>
            <person name="Henrissat B."/>
            <person name="Matheny P.B."/>
            <person name="Labbe J."/>
            <person name="Martin F."/>
        </authorList>
    </citation>
    <scope>NUCLEOTIDE SEQUENCE</scope>
    <source>
        <strain evidence="1">FP105234-sp</strain>
    </source>
</reference>